<dbReference type="RefSeq" id="WP_128401376.1">
    <property type="nucleotide sequence ID" value="NZ_SBHW01000022.1"/>
</dbReference>
<dbReference type="EMBL" id="SBHX01000018">
    <property type="protein sequence ID" value="RWX33852.1"/>
    <property type="molecule type" value="Genomic_DNA"/>
</dbReference>
<keyword evidence="4 9" id="KW-1003">Cell membrane</keyword>
<keyword evidence="5 9" id="KW-0812">Transmembrane</keyword>
<evidence type="ECO:0000256" key="6">
    <source>
        <dbReference type="ARBA" id="ARBA00022989"/>
    </source>
</evidence>
<feature type="transmembrane region" description="Helical" evidence="9">
    <location>
        <begin position="125"/>
        <end position="144"/>
    </location>
</feature>
<dbReference type="InterPro" id="IPR047817">
    <property type="entry name" value="ABC2_TM_bact-type"/>
</dbReference>
<dbReference type="PROSITE" id="PS51012">
    <property type="entry name" value="ABC_TM2"/>
    <property type="match status" value="1"/>
</dbReference>
<comment type="similarity">
    <text evidence="2 9">Belongs to the ABC-2 integral membrane protein family.</text>
</comment>
<evidence type="ECO:0000256" key="1">
    <source>
        <dbReference type="ARBA" id="ARBA00004651"/>
    </source>
</evidence>
<keyword evidence="3 9" id="KW-0813">Transport</keyword>
<evidence type="ECO:0000256" key="2">
    <source>
        <dbReference type="ARBA" id="ARBA00007783"/>
    </source>
</evidence>
<evidence type="ECO:0000256" key="9">
    <source>
        <dbReference type="RuleBase" id="RU361157"/>
    </source>
</evidence>
<feature type="transmembrane region" description="Helical" evidence="9">
    <location>
        <begin position="102"/>
        <end position="119"/>
    </location>
</feature>
<feature type="transmembrane region" description="Helical" evidence="9">
    <location>
        <begin position="235"/>
        <end position="255"/>
    </location>
</feature>
<evidence type="ECO:0000256" key="7">
    <source>
        <dbReference type="ARBA" id="ARBA00023047"/>
    </source>
</evidence>
<comment type="subcellular location">
    <subcellularLocation>
        <location evidence="9">Cell inner membrane</location>
        <topology evidence="9">Multi-pass membrane protein</topology>
    </subcellularLocation>
    <subcellularLocation>
        <location evidence="1">Cell membrane</location>
        <topology evidence="1">Multi-pass membrane protein</topology>
    </subcellularLocation>
</comment>
<keyword evidence="7" id="KW-0625">Polysaccharide transport</keyword>
<sequence>MRQTFGGMTRSARLAWDLAYRDIAARYGNSIGGLFWLIITPVSFAGIYWLVFGYFLHLKWLDPVTGAEVPYLVPLFAGLATYLLLNDVIMSSLSTFRAKREYVRRAAIPIWVLWLSTIMRVSVGSAVNFLVLASMALIAGLLSLKSLAAIPQALLLVVVAASAISLFLSLLGPFFKDLDELSRILLRVLFYTSPITYPLSTVPERFAGYLWANPLTVLVEAVRNSFVFGLAPFPLSYVVMLVSSLALFGAGVWLYSRLRGPIVDVV</sequence>
<dbReference type="PANTHER" id="PTHR30413">
    <property type="entry name" value="INNER MEMBRANE TRANSPORT PERMEASE"/>
    <property type="match status" value="1"/>
</dbReference>
<keyword evidence="6 9" id="KW-1133">Transmembrane helix</keyword>
<dbReference type="GO" id="GO:0015920">
    <property type="term" value="P:lipopolysaccharide transport"/>
    <property type="evidence" value="ECO:0007669"/>
    <property type="project" value="TreeGrafter"/>
</dbReference>
<protein>
    <recommendedName>
        <fullName evidence="9">Transport permease protein</fullName>
    </recommendedName>
</protein>
<evidence type="ECO:0000313" key="11">
    <source>
        <dbReference type="EMBL" id="RWX33852.1"/>
    </source>
</evidence>
<feature type="transmembrane region" description="Helical" evidence="9">
    <location>
        <begin position="31"/>
        <end position="51"/>
    </location>
</feature>
<accession>A0A444I6K9</accession>
<feature type="transmembrane region" description="Helical" evidence="9">
    <location>
        <begin position="153"/>
        <end position="175"/>
    </location>
</feature>
<keyword evidence="7" id="KW-0762">Sugar transport</keyword>
<evidence type="ECO:0000313" key="12">
    <source>
        <dbReference type="Proteomes" id="UP000283817"/>
    </source>
</evidence>
<proteinExistence type="inferred from homology"/>
<reference evidence="11 12" key="1">
    <citation type="submission" date="2019-01" db="EMBL/GenBank/DDBJ databases">
        <title>RHIZO-ID as a novel technology for direct rhizobia identification.</title>
        <authorList>
            <person name="De Meyer S.E."/>
        </authorList>
    </citation>
    <scope>NUCLEOTIDE SEQUENCE [LARGE SCALE GENOMIC DNA]</scope>
    <source>
        <strain evidence="11 12">WSM448</strain>
    </source>
</reference>
<evidence type="ECO:0000256" key="5">
    <source>
        <dbReference type="ARBA" id="ARBA00022692"/>
    </source>
</evidence>
<dbReference type="AlphaFoldDB" id="A0A444I6K9"/>
<feature type="domain" description="ABC transmembrane type-2" evidence="10">
    <location>
        <begin position="32"/>
        <end position="258"/>
    </location>
</feature>
<keyword evidence="8 9" id="KW-0472">Membrane</keyword>
<comment type="caution">
    <text evidence="11">The sequence shown here is derived from an EMBL/GenBank/DDBJ whole genome shotgun (WGS) entry which is preliminary data.</text>
</comment>
<name>A0A444I6K9_RHILE</name>
<dbReference type="GO" id="GO:0140359">
    <property type="term" value="F:ABC-type transporter activity"/>
    <property type="evidence" value="ECO:0007669"/>
    <property type="project" value="InterPro"/>
</dbReference>
<dbReference type="InterPro" id="IPR013525">
    <property type="entry name" value="ABC2_TM"/>
</dbReference>
<evidence type="ECO:0000259" key="10">
    <source>
        <dbReference type="PROSITE" id="PS51012"/>
    </source>
</evidence>
<feature type="transmembrane region" description="Helical" evidence="9">
    <location>
        <begin position="71"/>
        <end position="90"/>
    </location>
</feature>
<dbReference type="PANTHER" id="PTHR30413:SF10">
    <property type="entry name" value="CAPSULE POLYSACCHARIDE EXPORT INNER-MEMBRANE PROTEIN CTRC"/>
    <property type="match status" value="1"/>
</dbReference>
<gene>
    <name evidence="11" type="ORF">EHI47_07480</name>
</gene>
<organism evidence="11 12">
    <name type="scientific">Rhizobium leguminosarum</name>
    <dbReference type="NCBI Taxonomy" id="384"/>
    <lineage>
        <taxon>Bacteria</taxon>
        <taxon>Pseudomonadati</taxon>
        <taxon>Pseudomonadota</taxon>
        <taxon>Alphaproteobacteria</taxon>
        <taxon>Hyphomicrobiales</taxon>
        <taxon>Rhizobiaceae</taxon>
        <taxon>Rhizobium/Agrobacterium group</taxon>
        <taxon>Rhizobium</taxon>
    </lineage>
</organism>
<dbReference type="GO" id="GO:0005886">
    <property type="term" value="C:plasma membrane"/>
    <property type="evidence" value="ECO:0007669"/>
    <property type="project" value="UniProtKB-SubCell"/>
</dbReference>
<evidence type="ECO:0000256" key="4">
    <source>
        <dbReference type="ARBA" id="ARBA00022475"/>
    </source>
</evidence>
<dbReference type="GO" id="GO:0015774">
    <property type="term" value="P:polysaccharide transport"/>
    <property type="evidence" value="ECO:0007669"/>
    <property type="project" value="UniProtKB-KW"/>
</dbReference>
<evidence type="ECO:0000256" key="3">
    <source>
        <dbReference type="ARBA" id="ARBA00022448"/>
    </source>
</evidence>
<evidence type="ECO:0000256" key="8">
    <source>
        <dbReference type="ARBA" id="ARBA00023136"/>
    </source>
</evidence>
<dbReference type="Pfam" id="PF01061">
    <property type="entry name" value="ABC2_membrane"/>
    <property type="match status" value="1"/>
</dbReference>
<dbReference type="Proteomes" id="UP000283817">
    <property type="component" value="Unassembled WGS sequence"/>
</dbReference>